<feature type="coiled-coil region" evidence="1">
    <location>
        <begin position="70"/>
        <end position="97"/>
    </location>
</feature>
<keyword evidence="1" id="KW-0175">Coiled coil</keyword>
<evidence type="ECO:0000256" key="1">
    <source>
        <dbReference type="SAM" id="Coils"/>
    </source>
</evidence>
<accession>A0ABW6AYI2</accession>
<keyword evidence="3" id="KW-1185">Reference proteome</keyword>
<proteinExistence type="predicted"/>
<comment type="caution">
    <text evidence="2">The sequence shown here is derived from an EMBL/GenBank/DDBJ whole genome shotgun (WGS) entry which is preliminary data.</text>
</comment>
<evidence type="ECO:0008006" key="4">
    <source>
        <dbReference type="Google" id="ProtNLM"/>
    </source>
</evidence>
<dbReference type="EMBL" id="JBHUPA010000002">
    <property type="protein sequence ID" value="MFD2961318.1"/>
    <property type="molecule type" value="Genomic_DNA"/>
</dbReference>
<name>A0ABW6AYI2_9SPHI</name>
<evidence type="ECO:0000313" key="3">
    <source>
        <dbReference type="Proteomes" id="UP001597560"/>
    </source>
</evidence>
<dbReference type="RefSeq" id="WP_377609429.1">
    <property type="nucleotide sequence ID" value="NZ_JBHUPA010000002.1"/>
</dbReference>
<sequence>MDNPVFEYIQENKQNGIMYKADYLLFNAEDDIEALDNAIAEIAEVISFLPSESLQEDYASRISKNHKIKIGRITKRIKELINVREEKEKELREKENGLPSWIEAKRFYQLGFDSKVDGYEHTGIYFHMGSDGCRQLTNFTMKPLIHVYSEDDNENRRLTEVNNGVSKTVMELPSKAFTSVDQFESILMNKGVFFLKDGFTKSNLNKLKAVYLKEYPKCYELKTLGWQQEGFWAYSNKVFTDSLQSFNEYGFVAVGETNYLSMAASNIQREVRKEDDALKNDRYLTWQQAPIDFSEWATLMCKVYDIHGWYAVACSFVALFRDIVYEVDNYCPHLYPYGAVQAGKSKFGESFSNLFFNNMPAFNLNQGTDFAFWNRLGRFRNCPVVLNEFDENAIKEEWFRGIKAAADGEGREKGTGRKNRTTSMEVNCFIVLIGQYLSTKDDASVLSRSIPRAFKENNNRTQEQVANYEKLKRYEKNGLSGILTEMLAFRKEVSDNYASSFSEVMKEMTKSINKDGIHVKTRIQKNFCTLLGMVKILIDKMHFPFTYDQFFEDCKSEIIKLSSMISESDSLANFWKMLEFMVGQEMIEPGFDFKIETVQEVSLLISRADVGPDGTNTKKQVFDEPKRLLFLRLNSVHPLYLKEFRTQTGKTGLNYDTILTYMKDQPYYLGNNKSSSFRSKNGKSTITSSFVFDYDAMNVNLIIDEDIPGREETFTGEITGKAAEVKEITSGVLKSHFKIKIDRSYKKDGFDVMKVDYIDVWTNQLDMNDRLKVGTTVKVKGLYNERGSGERVYRDIQASKIDIINVEALLANAVEGDWTEA</sequence>
<gene>
    <name evidence="2" type="ORF">ACFS6J_05960</name>
</gene>
<evidence type="ECO:0000313" key="2">
    <source>
        <dbReference type="EMBL" id="MFD2961318.1"/>
    </source>
</evidence>
<reference evidence="3" key="1">
    <citation type="journal article" date="2019" name="Int. J. Syst. Evol. Microbiol.">
        <title>The Global Catalogue of Microorganisms (GCM) 10K type strain sequencing project: providing services to taxonomists for standard genome sequencing and annotation.</title>
        <authorList>
            <consortium name="The Broad Institute Genomics Platform"/>
            <consortium name="The Broad Institute Genome Sequencing Center for Infectious Disease"/>
            <person name="Wu L."/>
            <person name="Ma J."/>
        </authorList>
    </citation>
    <scope>NUCLEOTIDE SEQUENCE [LARGE SCALE GENOMIC DNA]</scope>
    <source>
        <strain evidence="3">KCTC 23098</strain>
    </source>
</reference>
<organism evidence="2 3">
    <name type="scientific">Olivibacter jilunii</name>
    <dbReference type="NCBI Taxonomy" id="985016"/>
    <lineage>
        <taxon>Bacteria</taxon>
        <taxon>Pseudomonadati</taxon>
        <taxon>Bacteroidota</taxon>
        <taxon>Sphingobacteriia</taxon>
        <taxon>Sphingobacteriales</taxon>
        <taxon>Sphingobacteriaceae</taxon>
        <taxon>Olivibacter</taxon>
    </lineage>
</organism>
<dbReference type="Proteomes" id="UP001597560">
    <property type="component" value="Unassembled WGS sequence"/>
</dbReference>
<protein>
    <recommendedName>
        <fullName evidence="4">DUF927 domain-containing protein</fullName>
    </recommendedName>
</protein>